<sequence>MENFAACVRGDPIAAMPDTRQARGRPMGAVGASWPKRRRRYASLAATGLRAPEELQADAAQVVALAG</sequence>
<evidence type="ECO:0000313" key="1">
    <source>
        <dbReference type="EMBL" id="RJO69954.1"/>
    </source>
</evidence>
<comment type="caution">
    <text evidence="1">The sequence shown here is derived from an EMBL/GenBank/DDBJ whole genome shotgun (WGS) entry which is preliminary data.</text>
</comment>
<protein>
    <submittedName>
        <fullName evidence="1">Uncharacterized protein</fullName>
    </submittedName>
</protein>
<evidence type="ECO:0000313" key="2">
    <source>
        <dbReference type="Proteomes" id="UP000266677"/>
    </source>
</evidence>
<dbReference type="EMBL" id="QZFU01000041">
    <property type="protein sequence ID" value="RJO69954.1"/>
    <property type="molecule type" value="Genomic_DNA"/>
</dbReference>
<keyword evidence="2" id="KW-1185">Reference proteome</keyword>
<gene>
    <name evidence="1" type="ORF">D5S18_29185</name>
</gene>
<proteinExistence type="predicted"/>
<name>A0A3A4K9B2_9NOCA</name>
<organism evidence="1 2">
    <name type="scientific">Nocardia panacis</name>
    <dbReference type="NCBI Taxonomy" id="2340916"/>
    <lineage>
        <taxon>Bacteria</taxon>
        <taxon>Bacillati</taxon>
        <taxon>Actinomycetota</taxon>
        <taxon>Actinomycetes</taxon>
        <taxon>Mycobacteriales</taxon>
        <taxon>Nocardiaceae</taxon>
        <taxon>Nocardia</taxon>
    </lineage>
</organism>
<dbReference type="Proteomes" id="UP000266677">
    <property type="component" value="Unassembled WGS sequence"/>
</dbReference>
<accession>A0A3A4K9B2</accession>
<reference evidence="1 2" key="1">
    <citation type="submission" date="2018-09" db="EMBL/GenBank/DDBJ databases">
        <title>YIM PH21274 draft genome.</title>
        <authorList>
            <person name="Miao C."/>
        </authorList>
    </citation>
    <scope>NUCLEOTIDE SEQUENCE [LARGE SCALE GENOMIC DNA]</scope>
    <source>
        <strain evidence="1 2">YIM PH 21724</strain>
    </source>
</reference>
<dbReference type="AlphaFoldDB" id="A0A3A4K9B2"/>